<accession>A0A024GJ60</accession>
<proteinExistence type="predicted"/>
<evidence type="ECO:0000313" key="1">
    <source>
        <dbReference type="EMBL" id="CCI46379.1"/>
    </source>
</evidence>
<reference evidence="1 2" key="1">
    <citation type="submission" date="2012-05" db="EMBL/GenBank/DDBJ databases">
        <title>Recombination and specialization in a pathogen metapopulation.</title>
        <authorList>
            <person name="Gardiner A."/>
            <person name="Kemen E."/>
            <person name="Schultz-Larsen T."/>
            <person name="MacLean D."/>
            <person name="Van Oosterhout C."/>
            <person name="Jones J.D.G."/>
        </authorList>
    </citation>
    <scope>NUCLEOTIDE SEQUENCE [LARGE SCALE GENOMIC DNA]</scope>
    <source>
        <strain evidence="1 2">Ac Nc2</strain>
    </source>
</reference>
<dbReference type="InParanoid" id="A0A024GJ60"/>
<comment type="caution">
    <text evidence="1">The sequence shown here is derived from an EMBL/GenBank/DDBJ whole genome shotgun (WGS) entry which is preliminary data.</text>
</comment>
<dbReference type="Proteomes" id="UP000053237">
    <property type="component" value="Unassembled WGS sequence"/>
</dbReference>
<dbReference type="EMBL" id="CAIX01000125">
    <property type="protein sequence ID" value="CCI46379.1"/>
    <property type="molecule type" value="Genomic_DNA"/>
</dbReference>
<evidence type="ECO:0000313" key="2">
    <source>
        <dbReference type="Proteomes" id="UP000053237"/>
    </source>
</evidence>
<organism evidence="1 2">
    <name type="scientific">Albugo candida</name>
    <dbReference type="NCBI Taxonomy" id="65357"/>
    <lineage>
        <taxon>Eukaryota</taxon>
        <taxon>Sar</taxon>
        <taxon>Stramenopiles</taxon>
        <taxon>Oomycota</taxon>
        <taxon>Peronosporomycetes</taxon>
        <taxon>Albuginales</taxon>
        <taxon>Albuginaceae</taxon>
        <taxon>Albugo</taxon>
    </lineage>
</organism>
<keyword evidence="2" id="KW-1185">Reference proteome</keyword>
<protein>
    <submittedName>
        <fullName evidence="1">Uncharacterized protein</fullName>
    </submittedName>
</protein>
<gene>
    <name evidence="1" type="ORF">BN9_073080</name>
</gene>
<dbReference type="AlphaFoldDB" id="A0A024GJ60"/>
<sequence>MNRVQRFSESIQLILWGITEKLIHTNQNLLRKALGLHQISCTESSIMCSIDPNVLAVVTKLQKVMCLLSRVLVSIRFECFSTTPFEAHLDATSSFPEIFVLRHLNKDVASIVEQAIQASDQGPKWKKVYHRILSSP</sequence>
<name>A0A024GJ60_9STRA</name>